<evidence type="ECO:0000313" key="2">
    <source>
        <dbReference type="Proteomes" id="UP001172083"/>
    </source>
</evidence>
<dbReference type="EMBL" id="JAUJEB010000006">
    <property type="protein sequence ID" value="MDN5215513.1"/>
    <property type="molecule type" value="Genomic_DNA"/>
</dbReference>
<proteinExistence type="predicted"/>
<protein>
    <submittedName>
        <fullName evidence="1">Uncharacterized protein</fullName>
    </submittedName>
</protein>
<dbReference type="Proteomes" id="UP001172083">
    <property type="component" value="Unassembled WGS sequence"/>
</dbReference>
<gene>
    <name evidence="1" type="ORF">QQ020_25775</name>
</gene>
<sequence length="135" mass="15130">MRILKNHVFKLMALICVLTSIYAFKPVKSVYEFQNITTVESVIPGGLGRSRMISSDTNGQLEEKKLKNFFSLTGINFNNIKKNDKDISEKLAALQNEGWELTNVTSGVYSSGVTDDLGTGGTGIFITRYLFRRRL</sequence>
<reference evidence="1" key="1">
    <citation type="submission" date="2023-06" db="EMBL/GenBank/DDBJ databases">
        <title>Genomic of Agaribacillus aureum.</title>
        <authorList>
            <person name="Wang G."/>
        </authorList>
    </citation>
    <scope>NUCLEOTIDE SEQUENCE</scope>
    <source>
        <strain evidence="1">BMA12</strain>
    </source>
</reference>
<keyword evidence="2" id="KW-1185">Reference proteome</keyword>
<evidence type="ECO:0000313" key="1">
    <source>
        <dbReference type="EMBL" id="MDN5215513.1"/>
    </source>
</evidence>
<name>A0ABT8LD05_9BACT</name>
<organism evidence="1 2">
    <name type="scientific">Agaribacillus aureus</name>
    <dbReference type="NCBI Taxonomy" id="3051825"/>
    <lineage>
        <taxon>Bacteria</taxon>
        <taxon>Pseudomonadati</taxon>
        <taxon>Bacteroidota</taxon>
        <taxon>Cytophagia</taxon>
        <taxon>Cytophagales</taxon>
        <taxon>Splendidivirgaceae</taxon>
        <taxon>Agaribacillus</taxon>
    </lineage>
</organism>
<accession>A0ABT8LD05</accession>
<comment type="caution">
    <text evidence="1">The sequence shown here is derived from an EMBL/GenBank/DDBJ whole genome shotgun (WGS) entry which is preliminary data.</text>
</comment>
<dbReference type="RefSeq" id="WP_346760843.1">
    <property type="nucleotide sequence ID" value="NZ_JAUJEB010000006.1"/>
</dbReference>